<gene>
    <name evidence="1" type="ORF">RPERSI_LOCUS2784</name>
</gene>
<name>A0ACA9LCJ6_9GLOM</name>
<keyword evidence="2" id="KW-1185">Reference proteome</keyword>
<comment type="caution">
    <text evidence="1">The sequence shown here is derived from an EMBL/GenBank/DDBJ whole genome shotgun (WGS) entry which is preliminary data.</text>
</comment>
<organism evidence="1 2">
    <name type="scientific">Racocetra persica</name>
    <dbReference type="NCBI Taxonomy" id="160502"/>
    <lineage>
        <taxon>Eukaryota</taxon>
        <taxon>Fungi</taxon>
        <taxon>Fungi incertae sedis</taxon>
        <taxon>Mucoromycota</taxon>
        <taxon>Glomeromycotina</taxon>
        <taxon>Glomeromycetes</taxon>
        <taxon>Diversisporales</taxon>
        <taxon>Gigasporaceae</taxon>
        <taxon>Racocetra</taxon>
    </lineage>
</organism>
<evidence type="ECO:0000313" key="1">
    <source>
        <dbReference type="EMBL" id="CAG8522885.1"/>
    </source>
</evidence>
<accession>A0ACA9LCJ6</accession>
<sequence length="221" mass="24982">MLSKDEYPCKNNEEIDEEISTDENVELAARALMKLSQDTASSLELEGSNEEIRKLAPKRNKRNISKHQKNFQAKRSQKAYDKKIDEQDFQLTDSEETISASSTNSPSSKQSPSFESVEQSQEEINLVSMESKSQEEINLVSLESEPQKSQGSSKQLPKYPVSAKNSNKKIPIAKFIQKITTATSSDDMMLFEDRVGQLIVDGYEDNAVRTELYDEIFPLIS</sequence>
<feature type="non-terminal residue" evidence="1">
    <location>
        <position position="221"/>
    </location>
</feature>
<reference evidence="1" key="1">
    <citation type="submission" date="2021-06" db="EMBL/GenBank/DDBJ databases">
        <authorList>
            <person name="Kallberg Y."/>
            <person name="Tangrot J."/>
            <person name="Rosling A."/>
        </authorList>
    </citation>
    <scope>NUCLEOTIDE SEQUENCE</scope>
    <source>
        <strain evidence="1">MA461A</strain>
    </source>
</reference>
<dbReference type="Proteomes" id="UP000789920">
    <property type="component" value="Unassembled WGS sequence"/>
</dbReference>
<evidence type="ECO:0000313" key="2">
    <source>
        <dbReference type="Proteomes" id="UP000789920"/>
    </source>
</evidence>
<protein>
    <submittedName>
        <fullName evidence="1">24164_t:CDS:1</fullName>
    </submittedName>
</protein>
<dbReference type="EMBL" id="CAJVQC010003201">
    <property type="protein sequence ID" value="CAG8522885.1"/>
    <property type="molecule type" value="Genomic_DNA"/>
</dbReference>
<proteinExistence type="predicted"/>